<reference evidence="11 12" key="1">
    <citation type="submission" date="2018-10" db="EMBL/GenBank/DDBJ databases">
        <title>Pseudomonas zhaodongensis NEAU-ST5-21(T) genome.</title>
        <authorList>
            <person name="Peng J."/>
            <person name="Liu Z.-P."/>
        </authorList>
    </citation>
    <scope>NUCLEOTIDE SEQUENCE [LARGE SCALE GENOMIC DNA]</scope>
    <source>
        <strain evidence="11 12">NEAU-ST5-21</strain>
    </source>
</reference>
<dbReference type="Proteomes" id="UP000269774">
    <property type="component" value="Unassembled WGS sequence"/>
</dbReference>
<dbReference type="EMBL" id="RFFM01000006">
    <property type="protein sequence ID" value="RMH88339.1"/>
    <property type="molecule type" value="Genomic_DNA"/>
</dbReference>
<evidence type="ECO:0000256" key="10">
    <source>
        <dbReference type="SAM" id="MobiDB-lite"/>
    </source>
</evidence>
<dbReference type="GO" id="GO:0005886">
    <property type="term" value="C:plasma membrane"/>
    <property type="evidence" value="ECO:0007669"/>
    <property type="project" value="UniProtKB-SubCell"/>
</dbReference>
<dbReference type="InterPro" id="IPR010055">
    <property type="entry name" value="T2SS_protein-GspJ"/>
</dbReference>
<dbReference type="NCBIfam" id="TIGR01711">
    <property type="entry name" value="gspJ"/>
    <property type="match status" value="1"/>
</dbReference>
<dbReference type="Gene3D" id="2.10.70.20">
    <property type="entry name" value="gspk-gspi-gspj complex like domains"/>
    <property type="match status" value="1"/>
</dbReference>
<feature type="region of interest" description="Disordered" evidence="10">
    <location>
        <begin position="211"/>
        <end position="240"/>
    </location>
</feature>
<evidence type="ECO:0000256" key="7">
    <source>
        <dbReference type="ARBA" id="ARBA00022692"/>
    </source>
</evidence>
<evidence type="ECO:0000256" key="2">
    <source>
        <dbReference type="ARBA" id="ARBA00011084"/>
    </source>
</evidence>
<keyword evidence="7" id="KW-0812">Transmembrane</keyword>
<dbReference type="GO" id="GO:0015628">
    <property type="term" value="P:protein secretion by the type II secretion system"/>
    <property type="evidence" value="ECO:0007669"/>
    <property type="project" value="InterPro"/>
</dbReference>
<dbReference type="InterPro" id="IPR051621">
    <property type="entry name" value="T2SS_protein_J"/>
</dbReference>
<dbReference type="InterPro" id="IPR045584">
    <property type="entry name" value="Pilin-like"/>
</dbReference>
<protein>
    <recommendedName>
        <fullName evidence="3">Type II secretion system protein J</fullName>
    </recommendedName>
</protein>
<keyword evidence="6" id="KW-0997">Cell inner membrane</keyword>
<dbReference type="OrthoDB" id="9794345at2"/>
<dbReference type="Pfam" id="PF07963">
    <property type="entry name" value="N_methyl"/>
    <property type="match status" value="1"/>
</dbReference>
<comment type="caution">
    <text evidence="11">The sequence shown here is derived from an EMBL/GenBank/DDBJ whole genome shotgun (WGS) entry which is preliminary data.</text>
</comment>
<keyword evidence="12" id="KW-1185">Reference proteome</keyword>
<dbReference type="PANTHER" id="PTHR39583">
    <property type="entry name" value="TYPE II SECRETION SYSTEM PROTEIN J-RELATED"/>
    <property type="match status" value="1"/>
</dbReference>
<name>A0A3M2HLU6_9GAMM</name>
<sequence>MNARSAKRRRMQGFTLLELLIAIALFALLGLATYRMLESVLRSDEVIRAQETQLRQLGRAVWRLEQDLIQAVPRPVRDGYGDEQGAFIGQLAGFEGGATVELTRSGWRNPTGQRRSNLQRVSWRLAGSSLERQYWTVLDRDLDSDAQVQRVLDDVTELRLRYLDAENSWHEEWPPFSFGRSDPGEEARRMPVAVEVSFDHQRYGTITRLLRLPDGPTPEPEFIQPDSQGVPEPGGVGEMQ</sequence>
<dbReference type="PROSITE" id="PS00409">
    <property type="entry name" value="PROKAR_NTER_METHYL"/>
    <property type="match status" value="1"/>
</dbReference>
<keyword evidence="9" id="KW-0472">Membrane</keyword>
<dbReference type="InterPro" id="IPR012902">
    <property type="entry name" value="N_methyl_site"/>
</dbReference>
<evidence type="ECO:0000256" key="5">
    <source>
        <dbReference type="ARBA" id="ARBA00022481"/>
    </source>
</evidence>
<dbReference type="AlphaFoldDB" id="A0A3M2HLU6"/>
<keyword evidence="5" id="KW-0488">Methylation</keyword>
<dbReference type="PANTHER" id="PTHR39583:SF2">
    <property type="entry name" value="TYPE II SECRETION SYSTEM PROTEIN J"/>
    <property type="match status" value="1"/>
</dbReference>
<dbReference type="NCBIfam" id="TIGR02532">
    <property type="entry name" value="IV_pilin_GFxxxE"/>
    <property type="match status" value="1"/>
</dbReference>
<accession>A0A3M2HLU6</accession>
<keyword evidence="4" id="KW-1003">Cell membrane</keyword>
<evidence type="ECO:0000313" key="12">
    <source>
        <dbReference type="Proteomes" id="UP000269774"/>
    </source>
</evidence>
<gene>
    <name evidence="11" type="primary">gspJ</name>
    <name evidence="11" type="ORF">EA797_18895</name>
</gene>
<proteinExistence type="inferred from homology"/>
<dbReference type="Pfam" id="PF11612">
    <property type="entry name" value="T2SSJ"/>
    <property type="match status" value="1"/>
</dbReference>
<dbReference type="GO" id="GO:0015627">
    <property type="term" value="C:type II protein secretion system complex"/>
    <property type="evidence" value="ECO:0007669"/>
    <property type="project" value="InterPro"/>
</dbReference>
<dbReference type="SUPFAM" id="SSF54523">
    <property type="entry name" value="Pili subunits"/>
    <property type="match status" value="1"/>
</dbReference>
<evidence type="ECO:0000256" key="9">
    <source>
        <dbReference type="ARBA" id="ARBA00023136"/>
    </source>
</evidence>
<comment type="subcellular location">
    <subcellularLocation>
        <location evidence="1">Cell inner membrane</location>
        <topology evidence="1">Single-pass membrane protein</topology>
    </subcellularLocation>
</comment>
<evidence type="ECO:0000313" key="11">
    <source>
        <dbReference type="EMBL" id="RMH88339.1"/>
    </source>
</evidence>
<evidence type="ECO:0000256" key="1">
    <source>
        <dbReference type="ARBA" id="ARBA00004377"/>
    </source>
</evidence>
<evidence type="ECO:0000256" key="6">
    <source>
        <dbReference type="ARBA" id="ARBA00022519"/>
    </source>
</evidence>
<organism evidence="11 12">
    <name type="scientific">Stutzerimonas zhaodongensis</name>
    <dbReference type="NCBI Taxonomy" id="1176257"/>
    <lineage>
        <taxon>Bacteria</taxon>
        <taxon>Pseudomonadati</taxon>
        <taxon>Pseudomonadota</taxon>
        <taxon>Gammaproteobacteria</taxon>
        <taxon>Pseudomonadales</taxon>
        <taxon>Pseudomonadaceae</taxon>
        <taxon>Stutzerimonas</taxon>
    </lineage>
</organism>
<dbReference type="Gene3D" id="3.10.610.10">
    <property type="entry name" value="GSPII I/J protein-like"/>
    <property type="match status" value="1"/>
</dbReference>
<evidence type="ECO:0000256" key="3">
    <source>
        <dbReference type="ARBA" id="ARBA00021539"/>
    </source>
</evidence>
<comment type="similarity">
    <text evidence="2">Belongs to the GSP J family.</text>
</comment>
<keyword evidence="8" id="KW-1133">Transmembrane helix</keyword>
<evidence type="ECO:0000256" key="8">
    <source>
        <dbReference type="ARBA" id="ARBA00022989"/>
    </source>
</evidence>
<evidence type="ECO:0000256" key="4">
    <source>
        <dbReference type="ARBA" id="ARBA00022475"/>
    </source>
</evidence>